<proteinExistence type="predicted"/>
<dbReference type="RefSeq" id="XP_013235419.1">
    <property type="nucleotide sequence ID" value="XM_013379965.1"/>
</dbReference>
<evidence type="ECO:0000313" key="2">
    <source>
        <dbReference type="EMBL" id="CDJ44671.1"/>
    </source>
</evidence>
<dbReference type="GeneID" id="25257823"/>
<dbReference type="OrthoDB" id="10628237at2759"/>
<keyword evidence="3" id="KW-1185">Reference proteome</keyword>
<sequence>MGTYGKDKRRALRLAQQQQQRSSSSSSSAAAADLELGELQDEGADSDLELLSLKGPPSPNRGAPNRGAPNRGAPTRGAPMGRGPLYVKVASSVHTPREADAECPRLVAAEDDTDPESPAAAAEAAAAAVAAEAAAAQGEPAAGFSSNSKHEPTPV</sequence>
<dbReference type="EMBL" id="HG677458">
    <property type="protein sequence ID" value="CDJ44671.1"/>
    <property type="molecule type" value="Genomic_DNA"/>
</dbReference>
<feature type="compositionally biased region" description="Low complexity" evidence="1">
    <location>
        <begin position="131"/>
        <end position="142"/>
    </location>
</feature>
<gene>
    <name evidence="2" type="ORF">ETH_00043920</name>
</gene>
<dbReference type="Proteomes" id="UP000030747">
    <property type="component" value="Unassembled WGS sequence"/>
</dbReference>
<accession>U6L3D0</accession>
<organism evidence="2 3">
    <name type="scientific">Eimeria tenella</name>
    <name type="common">Coccidian parasite</name>
    <dbReference type="NCBI Taxonomy" id="5802"/>
    <lineage>
        <taxon>Eukaryota</taxon>
        <taxon>Sar</taxon>
        <taxon>Alveolata</taxon>
        <taxon>Apicomplexa</taxon>
        <taxon>Conoidasida</taxon>
        <taxon>Coccidia</taxon>
        <taxon>Eucoccidiorida</taxon>
        <taxon>Eimeriorina</taxon>
        <taxon>Eimeriidae</taxon>
        <taxon>Eimeria</taxon>
    </lineage>
</organism>
<evidence type="ECO:0000256" key="1">
    <source>
        <dbReference type="SAM" id="MobiDB-lite"/>
    </source>
</evidence>
<protein>
    <submittedName>
        <fullName evidence="2">Uncharacterized protein</fullName>
    </submittedName>
</protein>
<reference evidence="2" key="1">
    <citation type="submission" date="2013-10" db="EMBL/GenBank/DDBJ databases">
        <title>Genomic analysis of the causative agents of coccidiosis in chickens.</title>
        <authorList>
            <person name="Reid A.J."/>
            <person name="Blake D."/>
            <person name="Billington K."/>
            <person name="Browne H."/>
            <person name="Dunn M."/>
            <person name="Hung S."/>
            <person name="Kawahara F."/>
            <person name="Miranda-Saavedra D."/>
            <person name="Mourier T."/>
            <person name="Nagra H."/>
            <person name="Otto T.D."/>
            <person name="Rawlings N."/>
            <person name="Sanchez A."/>
            <person name="Sanders M."/>
            <person name="Subramaniam C."/>
            <person name="Tay Y."/>
            <person name="Dear P."/>
            <person name="Doerig C."/>
            <person name="Gruber A."/>
            <person name="Parkinson J."/>
            <person name="Shirley M."/>
            <person name="Wan K.L."/>
            <person name="Berriman M."/>
            <person name="Tomley F."/>
            <person name="Pain A."/>
        </authorList>
    </citation>
    <scope>NUCLEOTIDE SEQUENCE [LARGE SCALE GENOMIC DNA]</scope>
    <source>
        <strain evidence="2">Houghton</strain>
    </source>
</reference>
<feature type="compositionally biased region" description="Acidic residues" evidence="1">
    <location>
        <begin position="35"/>
        <end position="48"/>
    </location>
</feature>
<feature type="region of interest" description="Disordered" evidence="1">
    <location>
        <begin position="131"/>
        <end position="155"/>
    </location>
</feature>
<feature type="region of interest" description="Disordered" evidence="1">
    <location>
        <begin position="1"/>
        <end position="86"/>
    </location>
</feature>
<dbReference type="AlphaFoldDB" id="U6L3D0"/>
<dbReference type="VEuPathDB" id="ToxoDB:ETH2_0526700"/>
<dbReference type="VEuPathDB" id="ToxoDB:ETH_00043920"/>
<reference evidence="2" key="2">
    <citation type="submission" date="2013-10" db="EMBL/GenBank/DDBJ databases">
        <authorList>
            <person name="Aslett M."/>
        </authorList>
    </citation>
    <scope>NUCLEOTIDE SEQUENCE [LARGE SCALE GENOMIC DNA]</scope>
    <source>
        <strain evidence="2">Houghton</strain>
    </source>
</reference>
<evidence type="ECO:0000313" key="3">
    <source>
        <dbReference type="Proteomes" id="UP000030747"/>
    </source>
</evidence>
<feature type="compositionally biased region" description="Low complexity" evidence="1">
    <location>
        <begin position="13"/>
        <end position="34"/>
    </location>
</feature>
<name>U6L3D0_EIMTE</name>